<protein>
    <recommendedName>
        <fullName evidence="3">CBS domain-containing protein</fullName>
    </recommendedName>
</protein>
<dbReference type="SMART" id="SM00116">
    <property type="entry name" value="CBS"/>
    <property type="match status" value="2"/>
</dbReference>
<dbReference type="Pfam" id="PF00571">
    <property type="entry name" value="CBS"/>
    <property type="match status" value="2"/>
</dbReference>
<proteinExistence type="predicted"/>
<dbReference type="InterPro" id="IPR044751">
    <property type="entry name" value="Ion_transp-like_CBS"/>
</dbReference>
<feature type="domain" description="CBS" evidence="3">
    <location>
        <begin position="11"/>
        <end position="70"/>
    </location>
</feature>
<gene>
    <name evidence="4" type="ORF">METZ01_LOCUS283908</name>
</gene>
<dbReference type="GO" id="GO:0050660">
    <property type="term" value="F:flavin adenine dinucleotide binding"/>
    <property type="evidence" value="ECO:0007669"/>
    <property type="project" value="InterPro"/>
</dbReference>
<keyword evidence="1" id="KW-0677">Repeat</keyword>
<dbReference type="Pfam" id="PF03471">
    <property type="entry name" value="CorC_HlyC"/>
    <property type="match status" value="1"/>
</dbReference>
<dbReference type="SMART" id="SM01091">
    <property type="entry name" value="CorC_HlyC"/>
    <property type="match status" value="1"/>
</dbReference>
<dbReference type="AlphaFoldDB" id="A0A382L246"/>
<dbReference type="GO" id="GO:0005886">
    <property type="term" value="C:plasma membrane"/>
    <property type="evidence" value="ECO:0007669"/>
    <property type="project" value="TreeGrafter"/>
</dbReference>
<name>A0A382L246_9ZZZZ</name>
<dbReference type="PANTHER" id="PTHR22777">
    <property type="entry name" value="HEMOLYSIN-RELATED"/>
    <property type="match status" value="1"/>
</dbReference>
<dbReference type="SUPFAM" id="SSF56176">
    <property type="entry name" value="FAD-binding/transporter-associated domain-like"/>
    <property type="match status" value="1"/>
</dbReference>
<dbReference type="PROSITE" id="PS51371">
    <property type="entry name" value="CBS"/>
    <property type="match status" value="2"/>
</dbReference>
<evidence type="ECO:0000259" key="3">
    <source>
        <dbReference type="PROSITE" id="PS51371"/>
    </source>
</evidence>
<dbReference type="InterPro" id="IPR016169">
    <property type="entry name" value="FAD-bd_PCMH_sub2"/>
</dbReference>
<dbReference type="Gene3D" id="3.10.580.10">
    <property type="entry name" value="CBS-domain"/>
    <property type="match status" value="1"/>
</dbReference>
<dbReference type="SUPFAM" id="SSF54631">
    <property type="entry name" value="CBS-domain pair"/>
    <property type="match status" value="1"/>
</dbReference>
<evidence type="ECO:0000256" key="1">
    <source>
        <dbReference type="ARBA" id="ARBA00022737"/>
    </source>
</evidence>
<dbReference type="InterPro" id="IPR005170">
    <property type="entry name" value="Transptr-assoc_dom"/>
</dbReference>
<feature type="domain" description="CBS" evidence="3">
    <location>
        <begin position="74"/>
        <end position="131"/>
    </location>
</feature>
<dbReference type="EMBL" id="UINC01084419">
    <property type="protein sequence ID" value="SVC31054.1"/>
    <property type="molecule type" value="Genomic_DNA"/>
</dbReference>
<sequence>DLQQKTVERMVVPFVKIVAVPQNTDIETFMNIASESGFSRVPVYDGRIDNIVGIVNLLDVIYSEGDTQTVRSLVRRDIRFVPESKSISILLKELQKSRNTMVFVVDEYGGIIGLITVEDLIEEIVGEFADERDTDLNIQQIDSKTLECEGRTEIETMNELFLGLKIPSGNYETIAGYILSQTGTIPEKGTQIETNQLIITVETVNSRSIQKVMIRQKSGNLLHSNI</sequence>
<dbReference type="InterPro" id="IPR046342">
    <property type="entry name" value="CBS_dom_sf"/>
</dbReference>
<evidence type="ECO:0000313" key="4">
    <source>
        <dbReference type="EMBL" id="SVC31054.1"/>
    </source>
</evidence>
<dbReference type="CDD" id="cd04590">
    <property type="entry name" value="CBS_pair_CorC_HlyC_assoc"/>
    <property type="match status" value="1"/>
</dbReference>
<organism evidence="4">
    <name type="scientific">marine metagenome</name>
    <dbReference type="NCBI Taxonomy" id="408172"/>
    <lineage>
        <taxon>unclassified sequences</taxon>
        <taxon>metagenomes</taxon>
        <taxon>ecological metagenomes</taxon>
    </lineage>
</organism>
<dbReference type="InterPro" id="IPR000644">
    <property type="entry name" value="CBS_dom"/>
</dbReference>
<dbReference type="PANTHER" id="PTHR22777:SF17">
    <property type="entry name" value="UPF0053 PROTEIN SLL0260"/>
    <property type="match status" value="1"/>
</dbReference>
<evidence type="ECO:0000256" key="2">
    <source>
        <dbReference type="ARBA" id="ARBA00023122"/>
    </source>
</evidence>
<accession>A0A382L246</accession>
<dbReference type="InterPro" id="IPR036318">
    <property type="entry name" value="FAD-bd_PCMH-like_sf"/>
</dbReference>
<keyword evidence="2" id="KW-0129">CBS domain</keyword>
<feature type="non-terminal residue" evidence="4">
    <location>
        <position position="1"/>
    </location>
</feature>
<reference evidence="4" key="1">
    <citation type="submission" date="2018-05" db="EMBL/GenBank/DDBJ databases">
        <authorList>
            <person name="Lanie J.A."/>
            <person name="Ng W.-L."/>
            <person name="Kazmierczak K.M."/>
            <person name="Andrzejewski T.M."/>
            <person name="Davidsen T.M."/>
            <person name="Wayne K.J."/>
            <person name="Tettelin H."/>
            <person name="Glass J.I."/>
            <person name="Rusch D."/>
            <person name="Podicherti R."/>
            <person name="Tsui H.-C.T."/>
            <person name="Winkler M.E."/>
        </authorList>
    </citation>
    <scope>NUCLEOTIDE SEQUENCE</scope>
</reference>
<dbReference type="Gene3D" id="3.30.465.10">
    <property type="match status" value="1"/>
</dbReference>